<dbReference type="EMBL" id="CP002156">
    <property type="protein sequence ID" value="ADM10485.1"/>
    <property type="molecule type" value="Genomic_DNA"/>
</dbReference>
<protein>
    <submittedName>
        <fullName evidence="1">Uncharacterized protein</fullName>
    </submittedName>
</protein>
<organism evidence="1 2">
    <name type="scientific">Parvularcula bermudensis (strain ATCC BAA-594 / HTCC2503 / KCTC 12087)</name>
    <dbReference type="NCBI Taxonomy" id="314260"/>
    <lineage>
        <taxon>Bacteria</taxon>
        <taxon>Pseudomonadati</taxon>
        <taxon>Pseudomonadota</taxon>
        <taxon>Alphaproteobacteria</taxon>
        <taxon>Parvularculales</taxon>
        <taxon>Parvularculaceae</taxon>
        <taxon>Parvularcula</taxon>
    </lineage>
</organism>
<dbReference type="Proteomes" id="UP000001302">
    <property type="component" value="Chromosome"/>
</dbReference>
<keyword evidence="2" id="KW-1185">Reference proteome</keyword>
<evidence type="ECO:0000313" key="1">
    <source>
        <dbReference type="EMBL" id="ADM10485.1"/>
    </source>
</evidence>
<reference evidence="1 2" key="2">
    <citation type="journal article" date="2011" name="J. Bacteriol.">
        <title>Complete genome sequence of strain HTCC2503T of Parvularcula bermudensis, the type species of the order "Parvularculales" in the class Alphaproteobacteria.</title>
        <authorList>
            <person name="Oh H.M."/>
            <person name="Kang I."/>
            <person name="Vergin K.L."/>
            <person name="Kang D."/>
            <person name="Rhee K.H."/>
            <person name="Giovannoni S.J."/>
            <person name="Cho J.C."/>
        </authorList>
    </citation>
    <scope>NUCLEOTIDE SEQUENCE [LARGE SCALE GENOMIC DNA]</scope>
    <source>
        <strain evidence="2">ATCC BAA-594 / HTCC2503 / KCTC 12087</strain>
    </source>
</reference>
<dbReference type="HOGENOM" id="CLU_760411_0_0_5"/>
<evidence type="ECO:0000313" key="2">
    <source>
        <dbReference type="Proteomes" id="UP000001302"/>
    </source>
</evidence>
<sequence length="364" mass="40292">MRVIDELISYLWRNQKLNNEDIYWLSNNDYCDVSEFYDSGYDEYWERDHAASDNEEDVDVEIDEFEKRKPRPKSGIPTGQNNLIDDLVARLAAQREDASRALQAFGRFSSSDGAPETIGEIANRLARADTEAVIDAVSQVLYSSEEGLSVITRIITCNYIHVNMEGRAGPACRAYRKIIAARDIGAVGKYSWILKEPEIAVAYAVACAQARLARALGHLMATGDKAVARAIMPFDADAFWFLSLLLTATCAAGERVGCPPGIIAPRAHPLPCFDDLYHLVDLALGVVEGDGKATILEDASHPVAAFFLSRVQGTRPVRGQEAISALRARQRDTIRGLSALDIWDKAYRPPEVFDDWKSKGGNHE</sequence>
<dbReference type="KEGG" id="pbr:PB2503_12214"/>
<dbReference type="STRING" id="314260.PB2503_12214"/>
<name>E0TEZ8_PARBH</name>
<proteinExistence type="predicted"/>
<dbReference type="AlphaFoldDB" id="E0TEZ8"/>
<gene>
    <name evidence="1" type="ordered locus">PB2503_12214</name>
</gene>
<accession>E0TEZ8</accession>
<dbReference type="OrthoDB" id="9822423at2"/>
<reference evidence="2" key="1">
    <citation type="submission" date="2010-08" db="EMBL/GenBank/DDBJ databases">
        <title>Genome sequence of Parvularcula bermudensis HTCC2503.</title>
        <authorList>
            <person name="Kang D.-M."/>
            <person name="Oh H.-M."/>
            <person name="Cho J.-C."/>
        </authorList>
    </citation>
    <scope>NUCLEOTIDE SEQUENCE [LARGE SCALE GENOMIC DNA]</scope>
    <source>
        <strain evidence="2">ATCC BAA-594 / HTCC2503 / KCTC 12087</strain>
    </source>
</reference>
<dbReference type="RefSeq" id="WP_013301459.1">
    <property type="nucleotide sequence ID" value="NC_014414.1"/>
</dbReference>